<feature type="domain" description="Copper amine oxidase-like N-terminal" evidence="3">
    <location>
        <begin position="35"/>
        <end position="155"/>
    </location>
</feature>
<keyword evidence="5" id="KW-1185">Reference proteome</keyword>
<dbReference type="InterPro" id="IPR002901">
    <property type="entry name" value="MGlyc_endo_b_GlcNAc-like_dom"/>
</dbReference>
<dbReference type="GO" id="GO:0004040">
    <property type="term" value="F:amidase activity"/>
    <property type="evidence" value="ECO:0007669"/>
    <property type="project" value="InterPro"/>
</dbReference>
<sequence>MGRISKFMLPFLFSSLLLAGAAPSTAADGHKANIVVNGTPVTIAAGDQPAVILQGRTYVPLRVISEYLGCQVQWLPSTRQVVINREQSQTAGLPDRPVKLREIQIIVDGKELAISPEVGQPFITAANRTVVPLRVIGEALGCQVNWRQAERTVEIYKAPETVPPAPVVPVEPPATDIPAVMPATSEVALLQELASFKTNLRLPDKTIIYSEDLLKMDPAGFSPEHMQLFRQYRDQLRKYDTRIKLPDGNMINTADLTILGPSIASADQLRAWIAAETPRIKNKMEQQLNRQFIPIPDLADLYIKIGAAYGIRGDLAFAQAAKETHYWQFTGDVQPWQNNYCGLWATGTPCTGQESLNGADPAQVRFEPGVHGAIFATPEAGVEAHIQHLYAYATTNPLPPGKVLVDPRFTLVKRGIAPTWQKLNARWAVPGTTYGQSIIHDYWKPALTK</sequence>
<organism evidence="4 5">
    <name type="scientific">Desulforamulus hydrothermalis Lam5 = DSM 18033</name>
    <dbReference type="NCBI Taxonomy" id="1121428"/>
    <lineage>
        <taxon>Bacteria</taxon>
        <taxon>Bacillati</taxon>
        <taxon>Bacillota</taxon>
        <taxon>Clostridia</taxon>
        <taxon>Eubacteriales</taxon>
        <taxon>Peptococcaceae</taxon>
        <taxon>Desulforamulus</taxon>
    </lineage>
</organism>
<keyword evidence="1" id="KW-0732">Signal</keyword>
<dbReference type="eggNOG" id="COG0860">
    <property type="taxonomic scope" value="Bacteria"/>
</dbReference>
<comment type="caution">
    <text evidence="4">The sequence shown here is derived from an EMBL/GenBank/DDBJ whole genome shotgun (WGS) entry which is preliminary data.</text>
</comment>
<dbReference type="Proteomes" id="UP000009315">
    <property type="component" value="Unassembled WGS sequence"/>
</dbReference>
<dbReference type="Pfam" id="PF01832">
    <property type="entry name" value="Glucosaminidase"/>
    <property type="match status" value="1"/>
</dbReference>
<evidence type="ECO:0000259" key="2">
    <source>
        <dbReference type="Pfam" id="PF01832"/>
    </source>
</evidence>
<proteinExistence type="predicted"/>
<evidence type="ECO:0000259" key="3">
    <source>
        <dbReference type="Pfam" id="PF07833"/>
    </source>
</evidence>
<dbReference type="Pfam" id="PF07833">
    <property type="entry name" value="Cu_amine_oxidN1"/>
    <property type="match status" value="1"/>
</dbReference>
<feature type="signal peptide" evidence="1">
    <location>
        <begin position="1"/>
        <end position="26"/>
    </location>
</feature>
<dbReference type="InterPro" id="IPR012854">
    <property type="entry name" value="Cu_amine_oxidase-like_N"/>
</dbReference>
<evidence type="ECO:0000256" key="1">
    <source>
        <dbReference type="SAM" id="SignalP"/>
    </source>
</evidence>
<feature type="chain" id="PRO_5010263073" evidence="1">
    <location>
        <begin position="27"/>
        <end position="449"/>
    </location>
</feature>
<dbReference type="AlphaFoldDB" id="K8DXC4"/>
<gene>
    <name evidence="4" type="ORF">DESHY_110196</name>
</gene>
<dbReference type="EMBL" id="CAOS01000003">
    <property type="protein sequence ID" value="CCO07252.1"/>
    <property type="molecule type" value="Genomic_DNA"/>
</dbReference>
<dbReference type="InterPro" id="IPR036582">
    <property type="entry name" value="Mao_N_sf"/>
</dbReference>
<name>K8DXC4_9FIRM</name>
<dbReference type="SUPFAM" id="SSF55383">
    <property type="entry name" value="Copper amine oxidase, domain N"/>
    <property type="match status" value="2"/>
</dbReference>
<evidence type="ECO:0000313" key="5">
    <source>
        <dbReference type="Proteomes" id="UP000009315"/>
    </source>
</evidence>
<feature type="domain" description="Mannosyl-glycoprotein endo-beta-N-acetylglucosamidase-like" evidence="2">
    <location>
        <begin position="300"/>
        <end position="390"/>
    </location>
</feature>
<accession>K8DXC4</accession>
<dbReference type="Gene3D" id="3.30.457.10">
    <property type="entry name" value="Copper amine oxidase-like, N-terminal domain"/>
    <property type="match status" value="1"/>
</dbReference>
<protein>
    <submittedName>
        <fullName evidence="4">Copper amine oxidase domain protein</fullName>
    </submittedName>
</protein>
<reference evidence="4 5" key="1">
    <citation type="journal article" date="2013" name="Genome Announc.">
        <title>Genome Sequence of the Sulfate-Reducing Bacterium Desulfotomaculum hydrothermale Lam5(T).</title>
        <authorList>
            <person name="Amin O."/>
            <person name="Fardeau M.L."/>
            <person name="Valette O."/>
            <person name="Hirschler-Rea A."/>
            <person name="Barbe V."/>
            <person name="Medigue C."/>
            <person name="Vacherie B."/>
            <person name="Ollivier B."/>
            <person name="Bertin P.N."/>
            <person name="Dolla A."/>
        </authorList>
    </citation>
    <scope>NUCLEOTIDE SEQUENCE [LARGE SCALE GENOMIC DNA]</scope>
    <source>
        <strain evidence="5">Lam5 / DSM 18033</strain>
    </source>
</reference>
<evidence type="ECO:0000313" key="4">
    <source>
        <dbReference type="EMBL" id="CCO07252.1"/>
    </source>
</evidence>
<dbReference type="STRING" id="1121428.DESHY_110196"/>